<gene>
    <name evidence="7" type="ORF">C6P45_003196</name>
</gene>
<keyword evidence="4 6" id="KW-1133">Transmembrane helix</keyword>
<evidence type="ECO:0000256" key="1">
    <source>
        <dbReference type="ARBA" id="ARBA00004370"/>
    </source>
</evidence>
<keyword evidence="3 6" id="KW-0812">Transmembrane</keyword>
<feature type="transmembrane region" description="Helical" evidence="6">
    <location>
        <begin position="184"/>
        <end position="201"/>
    </location>
</feature>
<dbReference type="InterPro" id="IPR007014">
    <property type="entry name" value="FUN14"/>
</dbReference>
<dbReference type="GO" id="GO:0016020">
    <property type="term" value="C:membrane"/>
    <property type="evidence" value="ECO:0007669"/>
    <property type="project" value="UniProtKB-SubCell"/>
</dbReference>
<evidence type="ECO:0000256" key="3">
    <source>
        <dbReference type="ARBA" id="ARBA00022692"/>
    </source>
</evidence>
<keyword evidence="5 6" id="KW-0472">Membrane</keyword>
<comment type="similarity">
    <text evidence="2">Belongs to the FUN14 family.</text>
</comment>
<accession>A0A9P7BBY9</accession>
<protein>
    <submittedName>
        <fullName evidence="7">Uncharacterized protein</fullName>
    </submittedName>
</protein>
<comment type="subcellular location">
    <subcellularLocation>
        <location evidence="1">Membrane</location>
    </subcellularLocation>
</comment>
<evidence type="ECO:0000313" key="8">
    <source>
        <dbReference type="Proteomes" id="UP000750334"/>
    </source>
</evidence>
<evidence type="ECO:0000313" key="7">
    <source>
        <dbReference type="EMBL" id="KAG0669914.1"/>
    </source>
</evidence>
<evidence type="ECO:0000256" key="5">
    <source>
        <dbReference type="ARBA" id="ARBA00023136"/>
    </source>
</evidence>
<feature type="transmembrane region" description="Helical" evidence="6">
    <location>
        <begin position="114"/>
        <end position="144"/>
    </location>
</feature>
<dbReference type="Proteomes" id="UP000750334">
    <property type="component" value="Unassembled WGS sequence"/>
</dbReference>
<evidence type="ECO:0000256" key="2">
    <source>
        <dbReference type="ARBA" id="ARBA00009160"/>
    </source>
</evidence>
<dbReference type="AlphaFoldDB" id="A0A9P7BBY9"/>
<reference evidence="7 8" key="1">
    <citation type="submission" date="2020-11" db="EMBL/GenBank/DDBJ databases">
        <title>Kefir isolates.</title>
        <authorList>
            <person name="Marcisauskas S."/>
            <person name="Kim Y."/>
            <person name="Blasche S."/>
        </authorList>
    </citation>
    <scope>NUCLEOTIDE SEQUENCE [LARGE SCALE GENOMIC DNA]</scope>
    <source>
        <strain evidence="7 8">OG2</strain>
    </source>
</reference>
<dbReference type="OrthoDB" id="3990500at2759"/>
<organism evidence="7 8">
    <name type="scientific">Maudiozyma exigua</name>
    <name type="common">Yeast</name>
    <name type="synonym">Kazachstania exigua</name>
    <dbReference type="NCBI Taxonomy" id="34358"/>
    <lineage>
        <taxon>Eukaryota</taxon>
        <taxon>Fungi</taxon>
        <taxon>Dikarya</taxon>
        <taxon>Ascomycota</taxon>
        <taxon>Saccharomycotina</taxon>
        <taxon>Saccharomycetes</taxon>
        <taxon>Saccharomycetales</taxon>
        <taxon>Saccharomycetaceae</taxon>
        <taxon>Maudiozyma</taxon>
    </lineage>
</organism>
<dbReference type="EMBL" id="PUHR01000031">
    <property type="protein sequence ID" value="KAG0669914.1"/>
    <property type="molecule type" value="Genomic_DNA"/>
</dbReference>
<comment type="caution">
    <text evidence="7">The sequence shown here is derived from an EMBL/GenBank/DDBJ whole genome shotgun (WGS) entry which is preliminary data.</text>
</comment>
<keyword evidence="8" id="KW-1185">Reference proteome</keyword>
<evidence type="ECO:0000256" key="4">
    <source>
        <dbReference type="ARBA" id="ARBA00022989"/>
    </source>
</evidence>
<evidence type="ECO:0000256" key="6">
    <source>
        <dbReference type="SAM" id="Phobius"/>
    </source>
</evidence>
<sequence length="202" mass="22513">MLKLFQPCLLGKPIPFFSKMPRRFVTTGLPQMKVKAVNVPLSISLPLRNKWSGLIISAFGAASIATLYNSNKGGNLIQNDAAVQDVPFPVPIEIIEKDSKAEKQLRRKSYYRQLCLGSICGIVTGLLLVKVSVAVIYVAIFGFLGLEWLKSRNIITINHNELLRIGKSQLAKVLYIGRDTVTDLNLFNLSFLTVSAMTYYYV</sequence>
<name>A0A9P7BBY9_MAUEX</name>
<dbReference type="Pfam" id="PF04930">
    <property type="entry name" value="FUN14"/>
    <property type="match status" value="1"/>
</dbReference>
<proteinExistence type="inferred from homology"/>